<evidence type="ECO:0000256" key="2">
    <source>
        <dbReference type="ARBA" id="ARBA00012816"/>
    </source>
</evidence>
<evidence type="ECO:0000256" key="8">
    <source>
        <dbReference type="SAM" id="MobiDB-lite"/>
    </source>
</evidence>
<keyword evidence="7" id="KW-0030">Aminoacyl-tRNA synthetase</keyword>
<dbReference type="InterPro" id="IPR002312">
    <property type="entry name" value="Asp/Asn-tRNA-synth_IIb"/>
</dbReference>
<comment type="caution">
    <text evidence="11">The sequence shown here is derived from an EMBL/GenBank/DDBJ whole genome shotgun (WGS) entry which is preliminary data.</text>
</comment>
<evidence type="ECO:0000256" key="6">
    <source>
        <dbReference type="ARBA" id="ARBA00022917"/>
    </source>
</evidence>
<name>A0AAN6ISZ2_EXODE</name>
<dbReference type="PROSITE" id="PS50862">
    <property type="entry name" value="AA_TRNA_LIGASE_II"/>
    <property type="match status" value="1"/>
</dbReference>
<dbReference type="Gene3D" id="3.30.930.10">
    <property type="entry name" value="Bira Bifunctional Protein, Domain 2"/>
    <property type="match status" value="1"/>
</dbReference>
<dbReference type="PANTHER" id="PTHR22594:SF34">
    <property type="entry name" value="ASPARAGINE--TRNA LIGASE, MITOCHONDRIAL-RELATED"/>
    <property type="match status" value="1"/>
</dbReference>
<sequence>MDWLVFFLAVPRSWSFVQKQRSPNQTLQSAKSAALDARFKAASLFAIVCSGLIVFRLIYSNRVYHSKVPYILLLVTVLVVIRNAYSLVGSFVWNLSPYRLGVSIGWLYGLGYGPVLLVLFLLNLRGYLEQNEDKLLIAERAHRGEELDNRLHDTKHKITGNIIRDRQPFRLTKGRHDDGSSSHAFTLPRSQLRSPFTDADRGTSYSHKNDDESGHYWWQKRREGAEDTRLRRSRDTTSTVQKALPSVDSDSDHASMTLRWTERETLNSPAPSGAQRSRVQTNQSNRSVYGSPGEETPGPPSSTDSLQSRPQVDPREGYASYCQDVMLWRTLPSPWRPGCPGPARYRDLDKWFSRLRHVPHSRSIRLLHEDRSKSAAVSPVPPSVRYAQLLNNPGKHETHQIKITGLVRSVRKQKKVAFARIADGSTLATVQAVFPDPALAKDITNGAYVTLTGNWVRSAGAGQTHELQVQSIDSLGESNPLENPIQKQSMSVDFLRSIPHLRIRTSFQSLVARTRSHLTYAISSHFHNPTEPVYQVHPPLITSSDCEGAGEVFTIAPRSKERVPGSNPNAPKDEERLYFRDPKYLTVSSQLHLEAYAAELGDVFAFSPTFRAEESDTPRHLAEFYMLEAEHRDIDLEGLLAKVRALIVDLVESLRAHRTGRELVEYYTDHKHRAQDIDAVDLHERWDRLSGPWRTVDYTTAVKALGEAHESSGGKLFATPPRWDQGLQLEHERWIVENIGNGSPIFVTHYPKDIKPFYMLPSSMSPSNQDPGKVQSTSSPDSRETVACFDLLLPYGYCEVVGGSLREHRLEPLIQAMRENGLVKKVDPPNSDPYPFLEPGESLGSMKWYADLRRFGSSPHGGYGLGFDRLLAYLTGVSNVREVVGFPRTWGRADF</sequence>
<dbReference type="PANTHER" id="PTHR22594">
    <property type="entry name" value="ASPARTYL/LYSYL-TRNA SYNTHETASE"/>
    <property type="match status" value="1"/>
</dbReference>
<evidence type="ECO:0000256" key="1">
    <source>
        <dbReference type="ARBA" id="ARBA00008226"/>
    </source>
</evidence>
<comment type="similarity">
    <text evidence="1">Belongs to the class-II aminoacyl-tRNA synthetase family.</text>
</comment>
<dbReference type="InterPro" id="IPR012340">
    <property type="entry name" value="NA-bd_OB-fold"/>
</dbReference>
<dbReference type="InterPro" id="IPR006195">
    <property type="entry name" value="aa-tRNA-synth_II"/>
</dbReference>
<dbReference type="SUPFAM" id="SSF55681">
    <property type="entry name" value="Class II aaRS and biotin synthetases"/>
    <property type="match status" value="1"/>
</dbReference>
<evidence type="ECO:0000256" key="5">
    <source>
        <dbReference type="ARBA" id="ARBA00022840"/>
    </source>
</evidence>
<dbReference type="InterPro" id="IPR004365">
    <property type="entry name" value="NA-bd_OB_tRNA"/>
</dbReference>
<feature type="domain" description="Aminoacyl-transfer RNA synthetases class-II family profile" evidence="10">
    <location>
        <begin position="603"/>
        <end position="887"/>
    </location>
</feature>
<keyword evidence="6" id="KW-0648">Protein biosynthesis</keyword>
<dbReference type="PRINTS" id="PR01042">
    <property type="entry name" value="TRNASYNTHASP"/>
</dbReference>
<dbReference type="GO" id="GO:0005739">
    <property type="term" value="C:mitochondrion"/>
    <property type="evidence" value="ECO:0007669"/>
    <property type="project" value="TreeGrafter"/>
</dbReference>
<evidence type="ECO:0000256" key="9">
    <source>
        <dbReference type="SAM" id="Phobius"/>
    </source>
</evidence>
<evidence type="ECO:0000313" key="12">
    <source>
        <dbReference type="Proteomes" id="UP001161757"/>
    </source>
</evidence>
<keyword evidence="3 11" id="KW-0436">Ligase</keyword>
<feature type="region of interest" description="Disordered" evidence="8">
    <location>
        <begin position="169"/>
        <end position="314"/>
    </location>
</feature>
<dbReference type="AlphaFoldDB" id="A0AAN6ISZ2"/>
<keyword evidence="9" id="KW-0472">Membrane</keyword>
<proteinExistence type="inferred from homology"/>
<dbReference type="Proteomes" id="UP001161757">
    <property type="component" value="Unassembled WGS sequence"/>
</dbReference>
<evidence type="ECO:0000256" key="4">
    <source>
        <dbReference type="ARBA" id="ARBA00022741"/>
    </source>
</evidence>
<feature type="transmembrane region" description="Helical" evidence="9">
    <location>
        <begin position="105"/>
        <end position="124"/>
    </location>
</feature>
<dbReference type="GO" id="GO:0003676">
    <property type="term" value="F:nucleic acid binding"/>
    <property type="evidence" value="ECO:0007669"/>
    <property type="project" value="InterPro"/>
</dbReference>
<dbReference type="GO" id="GO:0005524">
    <property type="term" value="F:ATP binding"/>
    <property type="evidence" value="ECO:0007669"/>
    <property type="project" value="UniProtKB-KW"/>
</dbReference>
<dbReference type="InterPro" id="IPR018830">
    <property type="entry name" value="DUF2434"/>
</dbReference>
<feature type="compositionally biased region" description="Polar residues" evidence="8">
    <location>
        <begin position="266"/>
        <end position="288"/>
    </location>
</feature>
<feature type="transmembrane region" description="Helical" evidence="9">
    <location>
        <begin position="71"/>
        <end position="93"/>
    </location>
</feature>
<dbReference type="GO" id="GO:0004816">
    <property type="term" value="F:asparagine-tRNA ligase activity"/>
    <property type="evidence" value="ECO:0007669"/>
    <property type="project" value="UniProtKB-EC"/>
</dbReference>
<accession>A0AAN6ISZ2</accession>
<keyword evidence="9" id="KW-0812">Transmembrane</keyword>
<dbReference type="Pfam" id="PF10361">
    <property type="entry name" value="DUF2434"/>
    <property type="match status" value="1"/>
</dbReference>
<keyword evidence="9" id="KW-1133">Transmembrane helix</keyword>
<feature type="region of interest" description="Disordered" evidence="8">
    <location>
        <begin position="761"/>
        <end position="781"/>
    </location>
</feature>
<dbReference type="CDD" id="cd04318">
    <property type="entry name" value="EcAsnRS_like_N"/>
    <property type="match status" value="1"/>
</dbReference>
<keyword evidence="4" id="KW-0547">Nucleotide-binding</keyword>
<protein>
    <recommendedName>
        <fullName evidence="2">asparagine--tRNA ligase</fullName>
        <ecNumber evidence="2">6.1.1.22</ecNumber>
    </recommendedName>
</protein>
<dbReference type="InterPro" id="IPR004522">
    <property type="entry name" value="Asn-tRNA-ligase"/>
</dbReference>
<evidence type="ECO:0000256" key="3">
    <source>
        <dbReference type="ARBA" id="ARBA00022598"/>
    </source>
</evidence>
<dbReference type="InterPro" id="IPR004364">
    <property type="entry name" value="Aa-tRNA-synt_II"/>
</dbReference>
<dbReference type="NCBIfam" id="TIGR00457">
    <property type="entry name" value="asnS"/>
    <property type="match status" value="1"/>
</dbReference>
<dbReference type="SUPFAM" id="SSF50249">
    <property type="entry name" value="Nucleic acid-binding proteins"/>
    <property type="match status" value="1"/>
</dbReference>
<keyword evidence="5" id="KW-0067">ATP-binding</keyword>
<feature type="transmembrane region" description="Helical" evidence="9">
    <location>
        <begin position="39"/>
        <end position="59"/>
    </location>
</feature>
<dbReference type="InterPro" id="IPR045864">
    <property type="entry name" value="aa-tRNA-synth_II/BPL/LPL"/>
</dbReference>
<feature type="compositionally biased region" description="Polar residues" evidence="8">
    <location>
        <begin position="181"/>
        <end position="194"/>
    </location>
</feature>
<dbReference type="EC" id="6.1.1.22" evidence="2"/>
<feature type="compositionally biased region" description="Basic and acidic residues" evidence="8">
    <location>
        <begin position="169"/>
        <end position="180"/>
    </location>
</feature>
<dbReference type="EMBL" id="JAJGCB010000014">
    <property type="protein sequence ID" value="KAJ8989278.1"/>
    <property type="molecule type" value="Genomic_DNA"/>
</dbReference>
<feature type="compositionally biased region" description="Basic and acidic residues" evidence="8">
    <location>
        <begin position="207"/>
        <end position="235"/>
    </location>
</feature>
<dbReference type="Gene3D" id="2.40.50.140">
    <property type="entry name" value="Nucleic acid-binding proteins"/>
    <property type="match status" value="1"/>
</dbReference>
<evidence type="ECO:0000256" key="7">
    <source>
        <dbReference type="ARBA" id="ARBA00023146"/>
    </source>
</evidence>
<gene>
    <name evidence="11" type="primary">SLM5</name>
    <name evidence="11" type="ORF">HRR80_006521</name>
</gene>
<dbReference type="Pfam" id="PF00152">
    <property type="entry name" value="tRNA-synt_2"/>
    <property type="match status" value="1"/>
</dbReference>
<evidence type="ECO:0000313" key="11">
    <source>
        <dbReference type="EMBL" id="KAJ8989278.1"/>
    </source>
</evidence>
<dbReference type="GO" id="GO:0006421">
    <property type="term" value="P:asparaginyl-tRNA aminoacylation"/>
    <property type="evidence" value="ECO:0007669"/>
    <property type="project" value="InterPro"/>
</dbReference>
<feature type="compositionally biased region" description="Polar residues" evidence="8">
    <location>
        <begin position="762"/>
        <end position="780"/>
    </location>
</feature>
<organism evidence="11 12">
    <name type="scientific">Exophiala dermatitidis</name>
    <name type="common">Black yeast-like fungus</name>
    <name type="synonym">Wangiella dermatitidis</name>
    <dbReference type="NCBI Taxonomy" id="5970"/>
    <lineage>
        <taxon>Eukaryota</taxon>
        <taxon>Fungi</taxon>
        <taxon>Dikarya</taxon>
        <taxon>Ascomycota</taxon>
        <taxon>Pezizomycotina</taxon>
        <taxon>Eurotiomycetes</taxon>
        <taxon>Chaetothyriomycetidae</taxon>
        <taxon>Chaetothyriales</taxon>
        <taxon>Herpotrichiellaceae</taxon>
        <taxon>Exophiala</taxon>
    </lineage>
</organism>
<dbReference type="Pfam" id="PF01336">
    <property type="entry name" value="tRNA_anti-codon"/>
    <property type="match status" value="1"/>
</dbReference>
<evidence type="ECO:0000259" key="10">
    <source>
        <dbReference type="PROSITE" id="PS50862"/>
    </source>
</evidence>
<reference evidence="11" key="1">
    <citation type="submission" date="2023-01" db="EMBL/GenBank/DDBJ databases">
        <title>Exophiala dermititidis isolated from Cystic Fibrosis Patient.</title>
        <authorList>
            <person name="Kurbessoian T."/>
            <person name="Crocker A."/>
            <person name="Murante D."/>
            <person name="Hogan D.A."/>
            <person name="Stajich J.E."/>
        </authorList>
    </citation>
    <scope>NUCLEOTIDE SEQUENCE</scope>
    <source>
        <strain evidence="11">Ex8</strain>
    </source>
</reference>